<reference evidence="1 2" key="1">
    <citation type="submission" date="2020-07" db="EMBL/GenBank/DDBJ databases">
        <title>Complete genome sequence of Rhizobium leguminosarum bacteriophage vB_RlegM_AF3.</title>
        <authorList>
            <person name="Gunathilake D."/>
            <person name="Mackenzie K.D."/>
            <person name="Yost C.K."/>
            <person name="Hynes M.F."/>
        </authorList>
    </citation>
    <scope>NUCLEOTIDE SEQUENCE [LARGE SCALE GENOMIC DNA]</scope>
</reference>
<accession>A0A7G7WW37</accession>
<dbReference type="EMBL" id="MT778837">
    <property type="protein sequence ID" value="QNH71431.1"/>
    <property type="molecule type" value="Genomic_DNA"/>
</dbReference>
<evidence type="ECO:0000313" key="2">
    <source>
        <dbReference type="Proteomes" id="UP000515855"/>
    </source>
</evidence>
<dbReference type="Gene3D" id="1.10.3210.10">
    <property type="entry name" value="Hypothetical protein af1432"/>
    <property type="match status" value="1"/>
</dbReference>
<name>A0A7G7WW37_9CAUD</name>
<protein>
    <submittedName>
        <fullName evidence="1">Uncharacterized protein</fullName>
    </submittedName>
</protein>
<dbReference type="Proteomes" id="UP000515855">
    <property type="component" value="Segment"/>
</dbReference>
<sequence>MQNFDLLLKQLEVTRGSNTIIRNHTTVTNSPPSAYNIGNHLGGGLQLLLLFFPDASLELIRWWAFHDYLEYETGDVVGAAKVKYPQLNKVLAEIEDDLEKNEYKILEGFEIEPLEKIVLDFIDRAELLLWCFEQYHMGCRTKRFLKMMNRVGEKVKKLRDEFNSKISKRPSEYDAHLSKGVANLYTIIEHLSKEIA</sequence>
<keyword evidence="2" id="KW-1185">Reference proteome</keyword>
<proteinExistence type="predicted"/>
<dbReference type="SUPFAM" id="SSF109604">
    <property type="entry name" value="HD-domain/PDEase-like"/>
    <property type="match status" value="1"/>
</dbReference>
<evidence type="ECO:0000313" key="1">
    <source>
        <dbReference type="EMBL" id="QNH71431.1"/>
    </source>
</evidence>
<gene>
    <name evidence="1" type="ORF">AF3_204</name>
</gene>
<organism evidence="1 2">
    <name type="scientific">Rhizobium phage AF3</name>
    <dbReference type="NCBI Taxonomy" id="2763529"/>
    <lineage>
        <taxon>Viruses</taxon>
        <taxon>Duplodnaviria</taxon>
        <taxon>Heunggongvirae</taxon>
        <taxon>Uroviricota</taxon>
        <taxon>Caudoviricetes</taxon>
        <taxon>Pootjesviridae</taxon>
        <taxon>Innesvirus</taxon>
        <taxon>Innesvirus AF3</taxon>
    </lineage>
</organism>